<dbReference type="Proteomes" id="UP000887013">
    <property type="component" value="Unassembled WGS sequence"/>
</dbReference>
<accession>A0A8X6TW13</accession>
<dbReference type="AlphaFoldDB" id="A0A8X6TW13"/>
<feature type="non-terminal residue" evidence="1">
    <location>
        <position position="1"/>
    </location>
</feature>
<organism evidence="1 2">
    <name type="scientific">Nephila pilipes</name>
    <name type="common">Giant wood spider</name>
    <name type="synonym">Nephila maculata</name>
    <dbReference type="NCBI Taxonomy" id="299642"/>
    <lineage>
        <taxon>Eukaryota</taxon>
        <taxon>Metazoa</taxon>
        <taxon>Ecdysozoa</taxon>
        <taxon>Arthropoda</taxon>
        <taxon>Chelicerata</taxon>
        <taxon>Arachnida</taxon>
        <taxon>Araneae</taxon>
        <taxon>Araneomorphae</taxon>
        <taxon>Entelegynae</taxon>
        <taxon>Araneoidea</taxon>
        <taxon>Nephilidae</taxon>
        <taxon>Nephila</taxon>
    </lineage>
</organism>
<evidence type="ECO:0000313" key="1">
    <source>
        <dbReference type="EMBL" id="GFT62763.1"/>
    </source>
</evidence>
<protein>
    <submittedName>
        <fullName evidence="1">Uncharacterized protein</fullName>
    </submittedName>
</protein>
<evidence type="ECO:0000313" key="2">
    <source>
        <dbReference type="Proteomes" id="UP000887013"/>
    </source>
</evidence>
<sequence>FWSTNIRLQKAKSTLYSKMDDYRLADGVNSRMKRTGSGIITESEDISQHYQC</sequence>
<comment type="caution">
    <text evidence="1">The sequence shown here is derived from an EMBL/GenBank/DDBJ whole genome shotgun (WGS) entry which is preliminary data.</text>
</comment>
<gene>
    <name evidence="1" type="ORF">NPIL_535601</name>
</gene>
<name>A0A8X6TW13_NEPPI</name>
<reference evidence="1" key="1">
    <citation type="submission" date="2020-08" db="EMBL/GenBank/DDBJ databases">
        <title>Multicomponent nature underlies the extraordinary mechanical properties of spider dragline silk.</title>
        <authorList>
            <person name="Kono N."/>
            <person name="Nakamura H."/>
            <person name="Mori M."/>
            <person name="Yoshida Y."/>
            <person name="Ohtoshi R."/>
            <person name="Malay A.D."/>
            <person name="Moran D.A.P."/>
            <person name="Tomita M."/>
            <person name="Numata K."/>
            <person name="Arakawa K."/>
        </authorList>
    </citation>
    <scope>NUCLEOTIDE SEQUENCE</scope>
</reference>
<keyword evidence="2" id="KW-1185">Reference proteome</keyword>
<proteinExistence type="predicted"/>
<dbReference type="EMBL" id="BMAW01114668">
    <property type="protein sequence ID" value="GFT62763.1"/>
    <property type="molecule type" value="Genomic_DNA"/>
</dbReference>